<dbReference type="RefSeq" id="XP_011503477.1">
    <property type="nucleotide sequence ID" value="XM_011505175.1"/>
</dbReference>
<dbReference type="Proteomes" id="UP000695007">
    <property type="component" value="Unplaced"/>
</dbReference>
<accession>A0AAJ7E0S0</accession>
<evidence type="ECO:0000259" key="1">
    <source>
        <dbReference type="PROSITE" id="PS01179"/>
    </source>
</evidence>
<dbReference type="CDD" id="cd13160">
    <property type="entry name" value="PTB_LDLRAP_insect-like"/>
    <property type="match status" value="1"/>
</dbReference>
<reference evidence="3" key="1">
    <citation type="submission" date="2025-08" db="UniProtKB">
        <authorList>
            <consortium name="RefSeq"/>
        </authorList>
    </citation>
    <scope>IDENTIFICATION</scope>
</reference>
<dbReference type="PANTHER" id="PTHR11232:SF57">
    <property type="entry name" value="RE46159P"/>
    <property type="match status" value="1"/>
</dbReference>
<dbReference type="InterPro" id="IPR006020">
    <property type="entry name" value="PTB/PI_dom"/>
</dbReference>
<dbReference type="InterPro" id="IPR011993">
    <property type="entry name" value="PH-like_dom_sf"/>
</dbReference>
<dbReference type="InterPro" id="IPR051133">
    <property type="entry name" value="Adapter_Engulfment-Domain"/>
</dbReference>
<gene>
    <name evidence="3" type="primary">LOC105366658</name>
</gene>
<keyword evidence="2" id="KW-1185">Reference proteome</keyword>
<proteinExistence type="predicted"/>
<dbReference type="PROSITE" id="PS01179">
    <property type="entry name" value="PID"/>
    <property type="match status" value="1"/>
</dbReference>
<dbReference type="Pfam" id="PF00640">
    <property type="entry name" value="PID"/>
    <property type="match status" value="1"/>
</dbReference>
<feature type="domain" description="PID" evidence="1">
    <location>
        <begin position="149"/>
        <end position="278"/>
    </location>
</feature>
<dbReference type="GeneID" id="105366658"/>
<evidence type="ECO:0000313" key="3">
    <source>
        <dbReference type="RefSeq" id="XP_011503477.1"/>
    </source>
</evidence>
<dbReference type="KEGG" id="csol:105366658"/>
<dbReference type="SUPFAM" id="SSF50729">
    <property type="entry name" value="PH domain-like"/>
    <property type="match status" value="1"/>
</dbReference>
<dbReference type="PANTHER" id="PTHR11232">
    <property type="entry name" value="PHOSPHOTYROSINE INTERACTION DOMAIN-CONTAINING FAMILY MEMBER"/>
    <property type="match status" value="1"/>
</dbReference>
<evidence type="ECO:0000313" key="2">
    <source>
        <dbReference type="Proteomes" id="UP000695007"/>
    </source>
</evidence>
<dbReference type="Gene3D" id="2.30.29.30">
    <property type="entry name" value="Pleckstrin-homology domain (PH domain)/Phosphotyrosine-binding domain (PTB)"/>
    <property type="match status" value="1"/>
</dbReference>
<dbReference type="AlphaFoldDB" id="A0AAJ7E0S0"/>
<organism evidence="2 3">
    <name type="scientific">Ceratosolen solmsi marchali</name>
    <dbReference type="NCBI Taxonomy" id="326594"/>
    <lineage>
        <taxon>Eukaryota</taxon>
        <taxon>Metazoa</taxon>
        <taxon>Ecdysozoa</taxon>
        <taxon>Arthropoda</taxon>
        <taxon>Hexapoda</taxon>
        <taxon>Insecta</taxon>
        <taxon>Pterygota</taxon>
        <taxon>Neoptera</taxon>
        <taxon>Endopterygota</taxon>
        <taxon>Hymenoptera</taxon>
        <taxon>Apocrita</taxon>
        <taxon>Proctotrupomorpha</taxon>
        <taxon>Chalcidoidea</taxon>
        <taxon>Agaonidae</taxon>
        <taxon>Agaoninae</taxon>
        <taxon>Ceratosolen</taxon>
    </lineage>
</organism>
<name>A0AAJ7E0S0_9HYME</name>
<protein>
    <submittedName>
        <fullName evidence="3">Uncharacterized protein LOC105366658 isoform X1</fullName>
    </submittedName>
</protein>
<sequence>MKKVKNTVIDKATLNISVEVLDLAKWKVIPDLSEIKSQPGDGSVDASIEDEPEDCSPAVNYDTPRISNVVEHHLEIKSQQLIWNQVADSTPTASTGNVSIQMVTIEMEIKKRLKQSINDNQRKELVARFSKLSVERNRFKCSSNLPQVFQVKYLGSHDARGLWGIKHTRKPVDNMVASAKSLPIGTILPFVKLIINDDEVGILPLDKYRITIHSRIYPIESISYGVQDIVYTRIFSMIIVRETDDFRKMSPFECHSFVCESKHHARQITYALATAFQVYSQHVKQSINNPIKS</sequence>